<accession>A0A0C9XLX0</accession>
<name>A0A0C9XLX0_9AGAR</name>
<organism evidence="5 6">
    <name type="scientific">Laccaria amethystina LaAM-08-1</name>
    <dbReference type="NCBI Taxonomy" id="1095629"/>
    <lineage>
        <taxon>Eukaryota</taxon>
        <taxon>Fungi</taxon>
        <taxon>Dikarya</taxon>
        <taxon>Basidiomycota</taxon>
        <taxon>Agaricomycotina</taxon>
        <taxon>Agaricomycetes</taxon>
        <taxon>Agaricomycetidae</taxon>
        <taxon>Agaricales</taxon>
        <taxon>Agaricineae</taxon>
        <taxon>Hydnangiaceae</taxon>
        <taxon>Laccaria</taxon>
    </lineage>
</organism>
<dbReference type="InterPro" id="IPR050546">
    <property type="entry name" value="Glycosyl_Hydrlase_16"/>
</dbReference>
<sequence>MSETSSKISTDKSPSDLVRPNTGSSLASNPFATPVSSRPSSIIATTRIVGPSKVSFSETSNIQNYLTIPPRSLPASRSNLSARSSSSRLSNVFPKSESVISTSGVQLRVNDVTVKAPVPRMRSHMLPEDATVPKPWTDVKNPRAAISYWMIYAIIFMGLAGGAVQCYFTYTGVALDRQPLCLVMEENFDNETAVFGPGGTFFREVNMDGFGNGEFEMTTASTNNSYVSNGHLYIVPTLTSDNTGMAAVLDGTVYNITDCTFNTTAPDNGWIDSGSGRVFDWDSYYRSCSAVSNATSGSIINPVQSARVTTQFGASIKFGRVEIRAKMPNGDWLWPAMWMLPKDSVYGAWPLSGEIDIVESRGNGLQYTAHGSNYVNGALNWGPTLNLNGVSLSHSWWTEKRTSFASDFHTYALEWTEDFLRVYVDSRLHTLLDMRFNVPFFRRGNFPDIIYNGSSRTPLRNPWINGTNATPFDQEFYLILNVAVGSTNGWFPEGQGDKPWLDHAANPRLDFLKNIKQWYPTWPANAEDRALVVYVLFLSDLSDCVPEMFAHTVFLSDYVKMWKHC</sequence>
<comment type="similarity">
    <text evidence="1">Belongs to the glycosyl hydrolase 16 family.</text>
</comment>
<keyword evidence="3" id="KW-1133">Transmembrane helix</keyword>
<evidence type="ECO:0000313" key="6">
    <source>
        <dbReference type="Proteomes" id="UP000054477"/>
    </source>
</evidence>
<dbReference type="PANTHER" id="PTHR10963">
    <property type="entry name" value="GLYCOSYL HYDROLASE-RELATED"/>
    <property type="match status" value="1"/>
</dbReference>
<keyword evidence="6" id="KW-1185">Reference proteome</keyword>
<feature type="domain" description="GH16" evidence="4">
    <location>
        <begin position="134"/>
        <end position="512"/>
    </location>
</feature>
<dbReference type="HOGENOM" id="CLU_019533_1_0_1"/>
<dbReference type="EMBL" id="KN838701">
    <property type="protein sequence ID" value="KIJ97122.1"/>
    <property type="molecule type" value="Genomic_DNA"/>
</dbReference>
<dbReference type="Gene3D" id="2.60.120.200">
    <property type="match status" value="1"/>
</dbReference>
<dbReference type="InterPro" id="IPR013320">
    <property type="entry name" value="ConA-like_dom_sf"/>
</dbReference>
<reference evidence="5 6" key="1">
    <citation type="submission" date="2014-04" db="EMBL/GenBank/DDBJ databases">
        <authorList>
            <consortium name="DOE Joint Genome Institute"/>
            <person name="Kuo A."/>
            <person name="Kohler A."/>
            <person name="Nagy L.G."/>
            <person name="Floudas D."/>
            <person name="Copeland A."/>
            <person name="Barry K.W."/>
            <person name="Cichocki N."/>
            <person name="Veneault-Fourrey C."/>
            <person name="LaButti K."/>
            <person name="Lindquist E.A."/>
            <person name="Lipzen A."/>
            <person name="Lundell T."/>
            <person name="Morin E."/>
            <person name="Murat C."/>
            <person name="Sun H."/>
            <person name="Tunlid A."/>
            <person name="Henrissat B."/>
            <person name="Grigoriev I.V."/>
            <person name="Hibbett D.S."/>
            <person name="Martin F."/>
            <person name="Nordberg H.P."/>
            <person name="Cantor M.N."/>
            <person name="Hua S.X."/>
        </authorList>
    </citation>
    <scope>NUCLEOTIDE SEQUENCE [LARGE SCALE GENOMIC DNA]</scope>
    <source>
        <strain evidence="5 6">LaAM-08-1</strain>
    </source>
</reference>
<evidence type="ECO:0000256" key="1">
    <source>
        <dbReference type="ARBA" id="ARBA00006865"/>
    </source>
</evidence>
<dbReference type="STRING" id="1095629.A0A0C9XLX0"/>
<gene>
    <name evidence="5" type="ORF">K443DRAFT_259098</name>
</gene>
<feature type="region of interest" description="Disordered" evidence="2">
    <location>
        <begin position="1"/>
        <end position="38"/>
    </location>
</feature>
<feature type="compositionally biased region" description="Polar residues" evidence="2">
    <location>
        <begin position="21"/>
        <end position="38"/>
    </location>
</feature>
<protein>
    <submittedName>
        <fullName evidence="5">Glycoside hydrolase family 16 protein</fullName>
    </submittedName>
</protein>
<dbReference type="PANTHER" id="PTHR10963:SF55">
    <property type="entry name" value="GLYCOSIDE HYDROLASE FAMILY 16 PROTEIN"/>
    <property type="match status" value="1"/>
</dbReference>
<dbReference type="Pfam" id="PF00722">
    <property type="entry name" value="Glyco_hydro_16"/>
    <property type="match status" value="1"/>
</dbReference>
<dbReference type="PROSITE" id="PS51762">
    <property type="entry name" value="GH16_2"/>
    <property type="match status" value="1"/>
</dbReference>
<keyword evidence="3" id="KW-0472">Membrane</keyword>
<evidence type="ECO:0000256" key="2">
    <source>
        <dbReference type="SAM" id="MobiDB-lite"/>
    </source>
</evidence>
<evidence type="ECO:0000313" key="5">
    <source>
        <dbReference type="EMBL" id="KIJ97122.1"/>
    </source>
</evidence>
<keyword evidence="3" id="KW-0812">Transmembrane</keyword>
<dbReference type="InterPro" id="IPR000757">
    <property type="entry name" value="Beta-glucanase-like"/>
</dbReference>
<dbReference type="GO" id="GO:0004553">
    <property type="term" value="F:hydrolase activity, hydrolyzing O-glycosyl compounds"/>
    <property type="evidence" value="ECO:0007669"/>
    <property type="project" value="InterPro"/>
</dbReference>
<feature type="transmembrane region" description="Helical" evidence="3">
    <location>
        <begin position="149"/>
        <end position="170"/>
    </location>
</feature>
<dbReference type="SUPFAM" id="SSF49899">
    <property type="entry name" value="Concanavalin A-like lectins/glucanases"/>
    <property type="match status" value="1"/>
</dbReference>
<keyword evidence="5" id="KW-0378">Hydrolase</keyword>
<dbReference type="AlphaFoldDB" id="A0A0C9XLX0"/>
<proteinExistence type="inferred from homology"/>
<evidence type="ECO:0000259" key="4">
    <source>
        <dbReference type="PROSITE" id="PS51762"/>
    </source>
</evidence>
<reference evidence="6" key="2">
    <citation type="submission" date="2015-01" db="EMBL/GenBank/DDBJ databases">
        <title>Evolutionary Origins and Diversification of the Mycorrhizal Mutualists.</title>
        <authorList>
            <consortium name="DOE Joint Genome Institute"/>
            <consortium name="Mycorrhizal Genomics Consortium"/>
            <person name="Kohler A."/>
            <person name="Kuo A."/>
            <person name="Nagy L.G."/>
            <person name="Floudas D."/>
            <person name="Copeland A."/>
            <person name="Barry K.W."/>
            <person name="Cichocki N."/>
            <person name="Veneault-Fourrey C."/>
            <person name="LaButti K."/>
            <person name="Lindquist E.A."/>
            <person name="Lipzen A."/>
            <person name="Lundell T."/>
            <person name="Morin E."/>
            <person name="Murat C."/>
            <person name="Riley R."/>
            <person name="Ohm R."/>
            <person name="Sun H."/>
            <person name="Tunlid A."/>
            <person name="Henrissat B."/>
            <person name="Grigoriev I.V."/>
            <person name="Hibbett D.S."/>
            <person name="Martin F."/>
        </authorList>
    </citation>
    <scope>NUCLEOTIDE SEQUENCE [LARGE SCALE GENOMIC DNA]</scope>
    <source>
        <strain evidence="6">LaAM-08-1</strain>
    </source>
</reference>
<dbReference type="Proteomes" id="UP000054477">
    <property type="component" value="Unassembled WGS sequence"/>
</dbReference>
<dbReference type="GO" id="GO:0005975">
    <property type="term" value="P:carbohydrate metabolic process"/>
    <property type="evidence" value="ECO:0007669"/>
    <property type="project" value="InterPro"/>
</dbReference>
<evidence type="ECO:0000256" key="3">
    <source>
        <dbReference type="SAM" id="Phobius"/>
    </source>
</evidence>
<dbReference type="OrthoDB" id="4781at2759"/>